<feature type="domain" description="Glycosyltransferase 2-like" evidence="1">
    <location>
        <begin position="53"/>
        <end position="143"/>
    </location>
</feature>
<proteinExistence type="predicted"/>
<dbReference type="RefSeq" id="WP_379685771.1">
    <property type="nucleotide sequence ID" value="NZ_JBHLYW010000007.1"/>
</dbReference>
<evidence type="ECO:0000313" key="3">
    <source>
        <dbReference type="Proteomes" id="UP001589734"/>
    </source>
</evidence>
<name>A0ABV6BMQ2_9FLAO</name>
<keyword evidence="3" id="KW-1185">Reference proteome</keyword>
<dbReference type="SUPFAM" id="SSF53448">
    <property type="entry name" value="Nucleotide-diphospho-sugar transferases"/>
    <property type="match status" value="1"/>
</dbReference>
<dbReference type="GO" id="GO:0016757">
    <property type="term" value="F:glycosyltransferase activity"/>
    <property type="evidence" value="ECO:0007669"/>
    <property type="project" value="UniProtKB-KW"/>
</dbReference>
<dbReference type="Gene3D" id="3.90.550.10">
    <property type="entry name" value="Spore Coat Polysaccharide Biosynthesis Protein SpsA, Chain A"/>
    <property type="match status" value="1"/>
</dbReference>
<dbReference type="EMBL" id="JBHLYW010000007">
    <property type="protein sequence ID" value="MFC0076733.1"/>
    <property type="molecule type" value="Genomic_DNA"/>
</dbReference>
<dbReference type="InterPro" id="IPR029044">
    <property type="entry name" value="Nucleotide-diphossugar_trans"/>
</dbReference>
<keyword evidence="2" id="KW-0808">Transferase</keyword>
<dbReference type="EC" id="2.4.-.-" evidence="2"/>
<dbReference type="Proteomes" id="UP001589734">
    <property type="component" value="Unassembled WGS sequence"/>
</dbReference>
<evidence type="ECO:0000259" key="1">
    <source>
        <dbReference type="Pfam" id="PF00535"/>
    </source>
</evidence>
<dbReference type="Pfam" id="PF00535">
    <property type="entry name" value="Glycos_transf_2"/>
    <property type="match status" value="1"/>
</dbReference>
<dbReference type="CDD" id="cd00761">
    <property type="entry name" value="Glyco_tranf_GTA_type"/>
    <property type="match status" value="1"/>
</dbReference>
<organism evidence="2 3">
    <name type="scientific">Flavobacterium procerum</name>
    <dbReference type="NCBI Taxonomy" id="1455569"/>
    <lineage>
        <taxon>Bacteria</taxon>
        <taxon>Pseudomonadati</taxon>
        <taxon>Bacteroidota</taxon>
        <taxon>Flavobacteriia</taxon>
        <taxon>Flavobacteriales</taxon>
        <taxon>Flavobacteriaceae</taxon>
        <taxon>Flavobacterium</taxon>
    </lineage>
</organism>
<evidence type="ECO:0000313" key="2">
    <source>
        <dbReference type="EMBL" id="MFC0076733.1"/>
    </source>
</evidence>
<dbReference type="InterPro" id="IPR001173">
    <property type="entry name" value="Glyco_trans_2-like"/>
</dbReference>
<reference evidence="2 3" key="1">
    <citation type="submission" date="2024-09" db="EMBL/GenBank/DDBJ databases">
        <authorList>
            <person name="Sun Q."/>
            <person name="Mori K."/>
        </authorList>
    </citation>
    <scope>NUCLEOTIDE SEQUENCE [LARGE SCALE GENOMIC DNA]</scope>
    <source>
        <strain evidence="2 3">CGMCC 1.12926</strain>
    </source>
</reference>
<gene>
    <name evidence="2" type="ORF">ACFFLS_06765</name>
</gene>
<keyword evidence="2" id="KW-0328">Glycosyltransferase</keyword>
<protein>
    <submittedName>
        <fullName evidence="2">Glycosyltransferase family 2 protein</fullName>
        <ecNumber evidence="2">2.4.-.-</ecNumber>
    </submittedName>
</protein>
<sequence length="274" mass="31801">MSNVLAENDLEILIATKDRSSLDFLEAMFPFEHFSNFNLTIINQSQKSVLTSDFEKVKVLNSAEKGLSKSRNLAINNASQKICLIADDDVIFESDFKETILEAFTMHNNVSIITFNHCRNGNSKPEKTHSKAFRHDFNSIWKVSSIEIAFKLEDIKNNKIYFDELFGLGGFFETAEEFLFLRTALKQKHTVYFCPKVIVSHPQESSGRNEGSDQLLFGRSALFCKLKGNYAYIWLLKYLFFLYRNHYVNRLNFKDKFRVGLAGIHKYQELNKRK</sequence>
<accession>A0ABV6BMQ2</accession>
<comment type="caution">
    <text evidence="2">The sequence shown here is derived from an EMBL/GenBank/DDBJ whole genome shotgun (WGS) entry which is preliminary data.</text>
</comment>